<dbReference type="EC" id="4.6.1.2" evidence="2"/>
<name>T1IXS9_STRMM</name>
<dbReference type="EnsemblMetazoa" id="SMAR006022-RA">
    <property type="protein sequence ID" value="SMAR006022-PA"/>
    <property type="gene ID" value="SMAR006022"/>
</dbReference>
<dbReference type="Pfam" id="PF07714">
    <property type="entry name" value="PK_Tyr_Ser-Thr"/>
    <property type="match status" value="1"/>
</dbReference>
<evidence type="ECO:0000256" key="2">
    <source>
        <dbReference type="ARBA" id="ARBA00012202"/>
    </source>
</evidence>
<reference evidence="8" key="2">
    <citation type="submission" date="2015-02" db="UniProtKB">
        <authorList>
            <consortium name="EnsemblMetazoa"/>
        </authorList>
    </citation>
    <scope>IDENTIFICATION</scope>
</reference>
<evidence type="ECO:0000256" key="3">
    <source>
        <dbReference type="ARBA" id="ARBA00022741"/>
    </source>
</evidence>
<keyword evidence="6" id="KW-0175">Coiled coil</keyword>
<accession>T1IXS9</accession>
<dbReference type="GO" id="GO:0004672">
    <property type="term" value="F:protein kinase activity"/>
    <property type="evidence" value="ECO:0007669"/>
    <property type="project" value="InterPro"/>
</dbReference>
<dbReference type="InterPro" id="IPR050401">
    <property type="entry name" value="Cyclic_nucleotide_synthase"/>
</dbReference>
<keyword evidence="3" id="KW-0547">Nucleotide-binding</keyword>
<evidence type="ECO:0000256" key="5">
    <source>
        <dbReference type="ARBA" id="ARBA00023293"/>
    </source>
</evidence>
<evidence type="ECO:0000256" key="6">
    <source>
        <dbReference type="SAM" id="Coils"/>
    </source>
</evidence>
<keyword evidence="9" id="KW-1185">Reference proteome</keyword>
<keyword evidence="5" id="KW-0141">cGMP biosynthesis</keyword>
<dbReference type="PANTHER" id="PTHR11920:SF462">
    <property type="entry name" value="GUANYLATE CYCLASE"/>
    <property type="match status" value="1"/>
</dbReference>
<evidence type="ECO:0000256" key="1">
    <source>
        <dbReference type="ARBA" id="ARBA00001436"/>
    </source>
</evidence>
<evidence type="ECO:0000313" key="9">
    <source>
        <dbReference type="Proteomes" id="UP000014500"/>
    </source>
</evidence>
<dbReference type="AlphaFoldDB" id="T1IXS9"/>
<dbReference type="HOGENOM" id="CLU_000288_7_35_1"/>
<organism evidence="8 9">
    <name type="scientific">Strigamia maritima</name>
    <name type="common">European centipede</name>
    <name type="synonym">Geophilus maritimus</name>
    <dbReference type="NCBI Taxonomy" id="126957"/>
    <lineage>
        <taxon>Eukaryota</taxon>
        <taxon>Metazoa</taxon>
        <taxon>Ecdysozoa</taxon>
        <taxon>Arthropoda</taxon>
        <taxon>Myriapoda</taxon>
        <taxon>Chilopoda</taxon>
        <taxon>Pleurostigmophora</taxon>
        <taxon>Geophilomorpha</taxon>
        <taxon>Linotaeniidae</taxon>
        <taxon>Strigamia</taxon>
    </lineage>
</organism>
<dbReference type="EMBL" id="JH431661">
    <property type="status" value="NOT_ANNOTATED_CDS"/>
    <property type="molecule type" value="Genomic_DNA"/>
</dbReference>
<dbReference type="InterPro" id="IPR001245">
    <property type="entry name" value="Ser-Thr/Tyr_kinase_cat_dom"/>
</dbReference>
<dbReference type="OMA" id="WAESSEM"/>
<evidence type="ECO:0000256" key="4">
    <source>
        <dbReference type="ARBA" id="ARBA00023239"/>
    </source>
</evidence>
<sequence length="304" mass="35330">MVNHSYKLQLLRQLQQAVKFQHSVAGFYIDWWDPLSFHDLRHENVNAFLGLLLDSHHPALIYDFCSRGSLADVIASEDVKLDWAFRLSLLTDLVRGMKYLHSSAVRQHGRLTSRNCIIDSRWVLKLTDFGLTAFFESQNIPHVTRSARDLLWTAPEFLRDPNSVGRSSQPADVYSFAIIMQEVVVRGSPYCMLTLTPEEIIEKVKRPPPLIRPSVSKQAAPPEAINIMRQCWAESSEMRPDFNAINEHFKKLNQGKKVNIVDTMFQMLEKYSNNLEELIRERTEQLAEEKKKTEQLLHRMLPRW</sequence>
<dbReference type="InterPro" id="IPR011009">
    <property type="entry name" value="Kinase-like_dom_sf"/>
</dbReference>
<dbReference type="GO" id="GO:0005886">
    <property type="term" value="C:plasma membrane"/>
    <property type="evidence" value="ECO:0007669"/>
    <property type="project" value="TreeGrafter"/>
</dbReference>
<proteinExistence type="predicted"/>
<dbReference type="Proteomes" id="UP000014500">
    <property type="component" value="Unassembled WGS sequence"/>
</dbReference>
<dbReference type="InterPro" id="IPR000719">
    <property type="entry name" value="Prot_kinase_dom"/>
</dbReference>
<feature type="domain" description="Protein kinase" evidence="7">
    <location>
        <begin position="1"/>
        <end position="249"/>
    </location>
</feature>
<dbReference type="GO" id="GO:0004383">
    <property type="term" value="F:guanylate cyclase activity"/>
    <property type="evidence" value="ECO:0007669"/>
    <property type="project" value="UniProtKB-EC"/>
</dbReference>
<dbReference type="SUPFAM" id="SSF56112">
    <property type="entry name" value="Protein kinase-like (PK-like)"/>
    <property type="match status" value="1"/>
</dbReference>
<dbReference type="GO" id="GO:0007168">
    <property type="term" value="P:receptor guanylyl cyclase signaling pathway"/>
    <property type="evidence" value="ECO:0007669"/>
    <property type="project" value="TreeGrafter"/>
</dbReference>
<dbReference type="eggNOG" id="KOG1023">
    <property type="taxonomic scope" value="Eukaryota"/>
</dbReference>
<dbReference type="Gene3D" id="1.10.510.10">
    <property type="entry name" value="Transferase(Phosphotransferase) domain 1"/>
    <property type="match status" value="1"/>
</dbReference>
<reference evidence="9" key="1">
    <citation type="submission" date="2011-05" db="EMBL/GenBank/DDBJ databases">
        <authorList>
            <person name="Richards S.R."/>
            <person name="Qu J."/>
            <person name="Jiang H."/>
            <person name="Jhangiani S.N."/>
            <person name="Agravi P."/>
            <person name="Goodspeed R."/>
            <person name="Gross S."/>
            <person name="Mandapat C."/>
            <person name="Jackson L."/>
            <person name="Mathew T."/>
            <person name="Pu L."/>
            <person name="Thornton R."/>
            <person name="Saada N."/>
            <person name="Wilczek-Boney K.B."/>
            <person name="Lee S."/>
            <person name="Kovar C."/>
            <person name="Wu Y."/>
            <person name="Scherer S.E."/>
            <person name="Worley K.C."/>
            <person name="Muzny D.M."/>
            <person name="Gibbs R."/>
        </authorList>
    </citation>
    <scope>NUCLEOTIDE SEQUENCE</scope>
    <source>
        <strain evidence="9">Brora</strain>
    </source>
</reference>
<dbReference type="FunFam" id="1.10.510.10:FF:001933">
    <property type="entry name" value="Guanylate cyclase"/>
    <property type="match status" value="1"/>
</dbReference>
<evidence type="ECO:0000313" key="8">
    <source>
        <dbReference type="EnsemblMetazoa" id="SMAR006022-PA"/>
    </source>
</evidence>
<dbReference type="GO" id="GO:0004016">
    <property type="term" value="F:adenylate cyclase activity"/>
    <property type="evidence" value="ECO:0007669"/>
    <property type="project" value="TreeGrafter"/>
</dbReference>
<keyword evidence="4" id="KW-0456">Lyase</keyword>
<dbReference type="GO" id="GO:0005524">
    <property type="term" value="F:ATP binding"/>
    <property type="evidence" value="ECO:0007669"/>
    <property type="project" value="InterPro"/>
</dbReference>
<comment type="catalytic activity">
    <reaction evidence="1">
        <text>GTP = 3',5'-cyclic GMP + diphosphate</text>
        <dbReference type="Rhea" id="RHEA:13665"/>
        <dbReference type="ChEBI" id="CHEBI:33019"/>
        <dbReference type="ChEBI" id="CHEBI:37565"/>
        <dbReference type="ChEBI" id="CHEBI:57746"/>
        <dbReference type="EC" id="4.6.1.2"/>
    </reaction>
</comment>
<dbReference type="GO" id="GO:0001653">
    <property type="term" value="F:peptide receptor activity"/>
    <property type="evidence" value="ECO:0007669"/>
    <property type="project" value="TreeGrafter"/>
</dbReference>
<feature type="coiled-coil region" evidence="6">
    <location>
        <begin position="261"/>
        <end position="295"/>
    </location>
</feature>
<protein>
    <recommendedName>
        <fullName evidence="2">guanylate cyclase</fullName>
        <ecNumber evidence="2">4.6.1.2</ecNumber>
    </recommendedName>
</protein>
<dbReference type="PROSITE" id="PS50011">
    <property type="entry name" value="PROTEIN_KINASE_DOM"/>
    <property type="match status" value="1"/>
</dbReference>
<dbReference type="STRING" id="126957.T1IXS9"/>
<evidence type="ECO:0000259" key="7">
    <source>
        <dbReference type="PROSITE" id="PS50011"/>
    </source>
</evidence>
<dbReference type="PANTHER" id="PTHR11920">
    <property type="entry name" value="GUANYLYL CYCLASE"/>
    <property type="match status" value="1"/>
</dbReference>
<dbReference type="PhylomeDB" id="T1IXS9"/>